<sequence>MAGCFGAISIANPFQRLRFLPAGPQRKSLTTQQDIDQMSAPPMDKPLEHLHSQSNNLPNLSNEAAAQGLSALVDHSAGHTDVSQGIHASSHTIFNIPWIHHLIPGIEKLASSYHIGNFVAIRGSKEQIFESMPIYARIGMHLLFYGREQVKILQSHSVESLLKEQSVKEGKVYDSPESVKSIPSFIATYSLDTNELLEPDITKYKNFNEFFSRKLKPDVRPVDNANDPLAICSAADCRLTVYQTVDLAKEFWIKGREFTIPNLLGVTPADEKARVFDGSSLAIFRLAPSDYHRFHSPIDATVGDVVHIPGQYYTVNPQAVNEPGFDVFTANTRSILYLTHTATGLPVAFVAIGALLVGSIGWTNGGEKGKTVKKGEELGYFAYGGSTIVAVFPQGVIEFDQDLVANSAVPVETMMKVGNSIGKTPAKA</sequence>
<dbReference type="EC" id="4.1.1.65" evidence="3"/>
<feature type="transmembrane region" description="Helical" evidence="12">
    <location>
        <begin position="378"/>
        <end position="397"/>
    </location>
</feature>
<dbReference type="PANTHER" id="PTHR10067">
    <property type="entry name" value="PHOSPHATIDYLSERINE DECARBOXYLASE"/>
    <property type="match status" value="1"/>
</dbReference>
<comment type="caution">
    <text evidence="13">The sequence shown here is derived from an EMBL/GenBank/DDBJ whole genome shotgun (WGS) entry which is preliminary data.</text>
</comment>
<comment type="pathway">
    <text evidence="2">Lipid metabolism.</text>
</comment>
<evidence type="ECO:0000256" key="11">
    <source>
        <dbReference type="ARBA" id="ARBA00024326"/>
    </source>
</evidence>
<evidence type="ECO:0000256" key="8">
    <source>
        <dbReference type="ARBA" id="ARBA00023239"/>
    </source>
</evidence>
<comment type="pathway">
    <text evidence="11">Phospholipid metabolism; phosphatidylethanolamine biosynthesis.</text>
</comment>
<dbReference type="AlphaFoldDB" id="A0AAD6TFY0"/>
<keyword evidence="12" id="KW-0812">Transmembrane</keyword>
<gene>
    <name evidence="13" type="ORF">C8F04DRAFT_1072536</name>
</gene>
<keyword evidence="10" id="KW-0670">Pyruvate</keyword>
<name>A0AAD6TFY0_9AGAR</name>
<evidence type="ECO:0000256" key="9">
    <source>
        <dbReference type="ARBA" id="ARBA00023264"/>
    </source>
</evidence>
<keyword evidence="14" id="KW-1185">Reference proteome</keyword>
<proteinExistence type="predicted"/>
<dbReference type="GO" id="GO:0046474">
    <property type="term" value="P:glycerophospholipid biosynthetic process"/>
    <property type="evidence" value="ECO:0007669"/>
    <property type="project" value="UniProtKB-ARBA"/>
</dbReference>
<reference evidence="13" key="1">
    <citation type="submission" date="2023-03" db="EMBL/GenBank/DDBJ databases">
        <title>Massive genome expansion in bonnet fungi (Mycena s.s.) driven by repeated elements and novel gene families across ecological guilds.</title>
        <authorList>
            <consortium name="Lawrence Berkeley National Laboratory"/>
            <person name="Harder C.B."/>
            <person name="Miyauchi S."/>
            <person name="Viragh M."/>
            <person name="Kuo A."/>
            <person name="Thoen E."/>
            <person name="Andreopoulos B."/>
            <person name="Lu D."/>
            <person name="Skrede I."/>
            <person name="Drula E."/>
            <person name="Henrissat B."/>
            <person name="Morin E."/>
            <person name="Kohler A."/>
            <person name="Barry K."/>
            <person name="LaButti K."/>
            <person name="Morin E."/>
            <person name="Salamov A."/>
            <person name="Lipzen A."/>
            <person name="Mereny Z."/>
            <person name="Hegedus B."/>
            <person name="Baldrian P."/>
            <person name="Stursova M."/>
            <person name="Weitz H."/>
            <person name="Taylor A."/>
            <person name="Grigoriev I.V."/>
            <person name="Nagy L.G."/>
            <person name="Martin F."/>
            <person name="Kauserud H."/>
        </authorList>
    </citation>
    <scope>NUCLEOTIDE SEQUENCE</scope>
    <source>
        <strain evidence="13">CBHHK200</strain>
    </source>
</reference>
<evidence type="ECO:0000313" key="14">
    <source>
        <dbReference type="Proteomes" id="UP001218188"/>
    </source>
</evidence>
<keyword evidence="5" id="KW-0210">Decarboxylase</keyword>
<dbReference type="PANTHER" id="PTHR10067:SF17">
    <property type="entry name" value="PHOSPHATIDYLSERINE DECARBOXYLASE PROENZYME 2"/>
    <property type="match status" value="1"/>
</dbReference>
<keyword evidence="12" id="KW-1133">Transmembrane helix</keyword>
<evidence type="ECO:0000256" key="10">
    <source>
        <dbReference type="ARBA" id="ARBA00023317"/>
    </source>
</evidence>
<dbReference type="NCBIfam" id="TIGR00163">
    <property type="entry name" value="PS_decarb"/>
    <property type="match status" value="1"/>
</dbReference>
<keyword evidence="4" id="KW-0444">Lipid biosynthesis</keyword>
<dbReference type="InterPro" id="IPR003817">
    <property type="entry name" value="PS_Dcarbxylase"/>
</dbReference>
<dbReference type="EMBL" id="JARJCM010000009">
    <property type="protein sequence ID" value="KAJ7043563.1"/>
    <property type="molecule type" value="Genomic_DNA"/>
</dbReference>
<evidence type="ECO:0000256" key="7">
    <source>
        <dbReference type="ARBA" id="ARBA00023209"/>
    </source>
</evidence>
<keyword evidence="6" id="KW-0443">Lipid metabolism</keyword>
<accession>A0AAD6TFY0</accession>
<keyword evidence="12" id="KW-0472">Membrane</keyword>
<evidence type="ECO:0000256" key="2">
    <source>
        <dbReference type="ARBA" id="ARBA00005189"/>
    </source>
</evidence>
<keyword evidence="9" id="KW-1208">Phospholipid metabolism</keyword>
<evidence type="ECO:0000256" key="6">
    <source>
        <dbReference type="ARBA" id="ARBA00023098"/>
    </source>
</evidence>
<keyword evidence="8" id="KW-0456">Lyase</keyword>
<evidence type="ECO:0000256" key="5">
    <source>
        <dbReference type="ARBA" id="ARBA00022793"/>
    </source>
</evidence>
<dbReference type="GO" id="GO:0004609">
    <property type="term" value="F:phosphatidylserine decarboxylase activity"/>
    <property type="evidence" value="ECO:0007669"/>
    <property type="project" value="UniProtKB-EC"/>
</dbReference>
<feature type="transmembrane region" description="Helical" evidence="12">
    <location>
        <begin position="335"/>
        <end position="357"/>
    </location>
</feature>
<dbReference type="InterPro" id="IPR033177">
    <property type="entry name" value="PSD-B"/>
</dbReference>
<comment type="cofactor">
    <cofactor evidence="1">
        <name>pyruvate</name>
        <dbReference type="ChEBI" id="CHEBI:15361"/>
    </cofactor>
</comment>
<organism evidence="13 14">
    <name type="scientific">Mycena alexandri</name>
    <dbReference type="NCBI Taxonomy" id="1745969"/>
    <lineage>
        <taxon>Eukaryota</taxon>
        <taxon>Fungi</taxon>
        <taxon>Dikarya</taxon>
        <taxon>Basidiomycota</taxon>
        <taxon>Agaricomycotina</taxon>
        <taxon>Agaricomycetes</taxon>
        <taxon>Agaricomycetidae</taxon>
        <taxon>Agaricales</taxon>
        <taxon>Marasmiineae</taxon>
        <taxon>Mycenaceae</taxon>
        <taxon>Mycena</taxon>
    </lineage>
</organism>
<evidence type="ECO:0000313" key="13">
    <source>
        <dbReference type="EMBL" id="KAJ7043563.1"/>
    </source>
</evidence>
<evidence type="ECO:0000256" key="1">
    <source>
        <dbReference type="ARBA" id="ARBA00001928"/>
    </source>
</evidence>
<protein>
    <recommendedName>
        <fullName evidence="3">phosphatidylserine decarboxylase</fullName>
        <ecNumber evidence="3">4.1.1.65</ecNumber>
    </recommendedName>
</protein>
<evidence type="ECO:0000256" key="3">
    <source>
        <dbReference type="ARBA" id="ARBA00012243"/>
    </source>
</evidence>
<dbReference type="Pfam" id="PF02666">
    <property type="entry name" value="PS_Dcarbxylase"/>
    <property type="match status" value="1"/>
</dbReference>
<keyword evidence="7" id="KW-0594">Phospholipid biosynthesis</keyword>
<dbReference type="Proteomes" id="UP001218188">
    <property type="component" value="Unassembled WGS sequence"/>
</dbReference>
<evidence type="ECO:0000256" key="12">
    <source>
        <dbReference type="SAM" id="Phobius"/>
    </source>
</evidence>
<evidence type="ECO:0000256" key="4">
    <source>
        <dbReference type="ARBA" id="ARBA00022516"/>
    </source>
</evidence>